<dbReference type="InterPro" id="IPR036388">
    <property type="entry name" value="WH-like_DNA-bd_sf"/>
</dbReference>
<protein>
    <submittedName>
        <fullName evidence="6">Helix-turn-helix domain-containing protein</fullName>
    </submittedName>
</protein>
<dbReference type="EMBL" id="CP146598">
    <property type="protein sequence ID" value="WWY03039.1"/>
    <property type="molecule type" value="Genomic_DNA"/>
</dbReference>
<keyword evidence="3" id="KW-0804">Transcription</keyword>
<dbReference type="PANTHER" id="PTHR30136">
    <property type="entry name" value="HELIX-TURN-HELIX TRANSCRIPTIONAL REGULATOR, ICLR FAMILY"/>
    <property type="match status" value="1"/>
</dbReference>
<proteinExistence type="predicted"/>
<dbReference type="Pfam" id="PF01614">
    <property type="entry name" value="IclR_C"/>
    <property type="match status" value="1"/>
</dbReference>
<dbReference type="Proteomes" id="UP001149607">
    <property type="component" value="Chromosome"/>
</dbReference>
<keyword evidence="8" id="KW-1185">Reference proteome</keyword>
<dbReference type="InterPro" id="IPR050707">
    <property type="entry name" value="HTH_MetabolicPath_Reg"/>
</dbReference>
<dbReference type="AlphaFoldDB" id="A0A9X4IEK9"/>
<dbReference type="SUPFAM" id="SSF46785">
    <property type="entry name" value="Winged helix' DNA-binding domain"/>
    <property type="match status" value="1"/>
</dbReference>
<organism evidence="6">
    <name type="scientific">Neisseria leonii</name>
    <dbReference type="NCBI Taxonomy" id="2995413"/>
    <lineage>
        <taxon>Bacteria</taxon>
        <taxon>Pseudomonadati</taxon>
        <taxon>Pseudomonadota</taxon>
        <taxon>Betaproteobacteria</taxon>
        <taxon>Neisseriales</taxon>
        <taxon>Neisseriaceae</taxon>
        <taxon>Neisseria</taxon>
    </lineage>
</organism>
<reference evidence="6" key="1">
    <citation type="submission" date="2022-10" db="EMBL/GenBank/DDBJ databases">
        <authorList>
            <person name="Boutroux M."/>
        </authorList>
    </citation>
    <scope>NUCLEOTIDE SEQUENCE</scope>
    <source>
        <strain evidence="6">51.81</strain>
    </source>
</reference>
<dbReference type="InterPro" id="IPR029016">
    <property type="entry name" value="GAF-like_dom_sf"/>
</dbReference>
<dbReference type="InterPro" id="IPR014757">
    <property type="entry name" value="Tscrpt_reg_IclR_C"/>
</dbReference>
<dbReference type="Gene3D" id="1.10.10.10">
    <property type="entry name" value="Winged helix-like DNA-binding domain superfamily/Winged helix DNA-binding domain"/>
    <property type="match status" value="1"/>
</dbReference>
<gene>
    <name evidence="6" type="ORF">ORY91_001722</name>
    <name evidence="7" type="ORF">V9W64_10225</name>
</gene>
<keyword evidence="1" id="KW-0805">Transcription regulation</keyword>
<sequence length="239" mass="26122">MINETRRIQSVERAMYILEQIALAGGHIRLNDLAARTGLNKATLHGLLNTLAALGYIGRDGKSYTLGLRLRDLTLPLSDADEHLRRRFRPLMETLHRTCGENVYLAAPCGTREYRYLDVLGHDTRHGHPSPRGRREGLTTSAMGKVFLATIPETARSLLLAGRLSGRLKTELAQIAECGYALDLAEAEAGWHAFAVPLRVGGQTVAGISVAGAAERLPSAKLIEWAQHTQQLLLHHAAA</sequence>
<name>A0A9X4IEK9_9NEIS</name>
<evidence type="ECO:0000259" key="4">
    <source>
        <dbReference type="PROSITE" id="PS51077"/>
    </source>
</evidence>
<dbReference type="EMBL" id="JAPQFL010000005">
    <property type="protein sequence ID" value="MDD9328302.1"/>
    <property type="molecule type" value="Genomic_DNA"/>
</dbReference>
<dbReference type="PANTHER" id="PTHR30136:SF24">
    <property type="entry name" value="HTH-TYPE TRANSCRIPTIONAL REPRESSOR ALLR"/>
    <property type="match status" value="1"/>
</dbReference>
<dbReference type="Pfam" id="PF09339">
    <property type="entry name" value="HTH_IclR"/>
    <property type="match status" value="1"/>
</dbReference>
<dbReference type="SMART" id="SM00346">
    <property type="entry name" value="HTH_ICLR"/>
    <property type="match status" value="1"/>
</dbReference>
<reference evidence="7" key="2">
    <citation type="submission" date="2024-02" db="EMBL/GenBank/DDBJ databases">
        <title>Neisseria leonii sp. nov.</title>
        <authorList>
            <person name="Boutroux M."/>
            <person name="Favre-Rochex S."/>
            <person name="Gorgette O."/>
            <person name="Touak G."/>
            <person name="Muhle E."/>
            <person name="Chesneau O."/>
            <person name="Clermont D."/>
            <person name="Rahi P."/>
        </authorList>
    </citation>
    <scope>NUCLEOTIDE SEQUENCE</scope>
    <source>
        <strain evidence="7">51.81</strain>
    </source>
</reference>
<dbReference type="InterPro" id="IPR036390">
    <property type="entry name" value="WH_DNA-bd_sf"/>
</dbReference>
<dbReference type="GO" id="GO:0003700">
    <property type="term" value="F:DNA-binding transcription factor activity"/>
    <property type="evidence" value="ECO:0007669"/>
    <property type="project" value="TreeGrafter"/>
</dbReference>
<keyword evidence="2" id="KW-0238">DNA-binding</keyword>
<feature type="domain" description="HTH iclR-type" evidence="4">
    <location>
        <begin position="8"/>
        <end position="68"/>
    </location>
</feature>
<dbReference type="RefSeq" id="WP_274585399.1">
    <property type="nucleotide sequence ID" value="NZ_CP145811.1"/>
</dbReference>
<dbReference type="GO" id="GO:0045892">
    <property type="term" value="P:negative regulation of DNA-templated transcription"/>
    <property type="evidence" value="ECO:0007669"/>
    <property type="project" value="TreeGrafter"/>
</dbReference>
<feature type="domain" description="IclR-ED" evidence="5">
    <location>
        <begin position="62"/>
        <end position="239"/>
    </location>
</feature>
<dbReference type="GO" id="GO:0003677">
    <property type="term" value="F:DNA binding"/>
    <property type="evidence" value="ECO:0007669"/>
    <property type="project" value="UniProtKB-KW"/>
</dbReference>
<evidence type="ECO:0000313" key="8">
    <source>
        <dbReference type="Proteomes" id="UP001149607"/>
    </source>
</evidence>
<evidence type="ECO:0000256" key="1">
    <source>
        <dbReference type="ARBA" id="ARBA00023015"/>
    </source>
</evidence>
<accession>A0A9X4IEK9</accession>
<dbReference type="FunFam" id="1.10.10.10:FF:000056">
    <property type="entry name" value="IclR family transcriptional regulator"/>
    <property type="match status" value="1"/>
</dbReference>
<evidence type="ECO:0000256" key="3">
    <source>
        <dbReference type="ARBA" id="ARBA00023163"/>
    </source>
</evidence>
<evidence type="ECO:0000313" key="7">
    <source>
        <dbReference type="EMBL" id="WWY03039.1"/>
    </source>
</evidence>
<dbReference type="SUPFAM" id="SSF55781">
    <property type="entry name" value="GAF domain-like"/>
    <property type="match status" value="1"/>
</dbReference>
<evidence type="ECO:0000259" key="5">
    <source>
        <dbReference type="PROSITE" id="PS51078"/>
    </source>
</evidence>
<dbReference type="InterPro" id="IPR005471">
    <property type="entry name" value="Tscrpt_reg_IclR_N"/>
</dbReference>
<dbReference type="Gene3D" id="3.30.450.40">
    <property type="match status" value="1"/>
</dbReference>
<evidence type="ECO:0000256" key="2">
    <source>
        <dbReference type="ARBA" id="ARBA00023125"/>
    </source>
</evidence>
<dbReference type="PROSITE" id="PS51077">
    <property type="entry name" value="HTH_ICLR"/>
    <property type="match status" value="1"/>
</dbReference>
<evidence type="ECO:0000313" key="6">
    <source>
        <dbReference type="EMBL" id="MDD9328302.1"/>
    </source>
</evidence>
<dbReference type="PROSITE" id="PS51078">
    <property type="entry name" value="ICLR_ED"/>
    <property type="match status" value="1"/>
</dbReference>